<name>A0A1G9Q918_9ACTN</name>
<dbReference type="Pfam" id="PF00356">
    <property type="entry name" value="LacI"/>
    <property type="match status" value="1"/>
</dbReference>
<evidence type="ECO:0000313" key="6">
    <source>
        <dbReference type="Proteomes" id="UP000199202"/>
    </source>
</evidence>
<dbReference type="STRING" id="633440.SAMN05421869_13573"/>
<dbReference type="GO" id="GO:0003700">
    <property type="term" value="F:DNA-binding transcription factor activity"/>
    <property type="evidence" value="ECO:0007669"/>
    <property type="project" value="TreeGrafter"/>
</dbReference>
<keyword evidence="3" id="KW-0804">Transcription</keyword>
<dbReference type="Gene3D" id="3.40.50.2300">
    <property type="match status" value="2"/>
</dbReference>
<organism evidence="5 6">
    <name type="scientific">Nonomuraea jiangxiensis</name>
    <dbReference type="NCBI Taxonomy" id="633440"/>
    <lineage>
        <taxon>Bacteria</taxon>
        <taxon>Bacillati</taxon>
        <taxon>Actinomycetota</taxon>
        <taxon>Actinomycetes</taxon>
        <taxon>Streptosporangiales</taxon>
        <taxon>Streptosporangiaceae</taxon>
        <taxon>Nonomuraea</taxon>
    </lineage>
</organism>
<dbReference type="Gene3D" id="1.10.260.40">
    <property type="entry name" value="lambda repressor-like DNA-binding domains"/>
    <property type="match status" value="1"/>
</dbReference>
<dbReference type="Pfam" id="PF13377">
    <property type="entry name" value="Peripla_BP_3"/>
    <property type="match status" value="1"/>
</dbReference>
<dbReference type="OrthoDB" id="9785139at2"/>
<dbReference type="SUPFAM" id="SSF47413">
    <property type="entry name" value="lambda repressor-like DNA-binding domains"/>
    <property type="match status" value="1"/>
</dbReference>
<dbReference type="EMBL" id="FNDJ01000035">
    <property type="protein sequence ID" value="SDM06825.1"/>
    <property type="molecule type" value="Genomic_DNA"/>
</dbReference>
<dbReference type="SUPFAM" id="SSF53822">
    <property type="entry name" value="Periplasmic binding protein-like I"/>
    <property type="match status" value="1"/>
</dbReference>
<dbReference type="InterPro" id="IPR046335">
    <property type="entry name" value="LacI/GalR-like_sensor"/>
</dbReference>
<evidence type="ECO:0000259" key="4">
    <source>
        <dbReference type="PROSITE" id="PS50932"/>
    </source>
</evidence>
<dbReference type="InterPro" id="IPR000843">
    <property type="entry name" value="HTH_LacI"/>
</dbReference>
<sequence>MVTYADIAKRAGTSTAVVSYVLNDGPRNVAPATKERVLTAAADLGYRQNRIARALRSGRTGLVGVLTPDPTIPYFGELTRAIVQAVGDADRFALVSHAAVSGRSERQAIEALLSAQVDGLLITAFWPDQEFSVEIDVPVVYVHHKPAGVEGLLVESDNTHSVHEAVGHLQGHGYGAPAFWGGPDDVGPTGERIRAWAALVGDDGSLLRSGYSSEESAAEFRRQHRLGTLARSLVVASDVQALGILSAAYQLGVRIPDDLAVISLDGSAETAFTSPPLTVVRQPVEAMAARAVGLLTGHPDDRESLATLTIRASCGCDYRA</sequence>
<dbReference type="AlphaFoldDB" id="A0A1G9Q918"/>
<dbReference type="Proteomes" id="UP000199202">
    <property type="component" value="Unassembled WGS sequence"/>
</dbReference>
<gene>
    <name evidence="5" type="ORF">SAMN05421869_13573</name>
</gene>
<dbReference type="PANTHER" id="PTHR30146:SF109">
    <property type="entry name" value="HTH-TYPE TRANSCRIPTIONAL REGULATOR GALS"/>
    <property type="match status" value="1"/>
</dbReference>
<dbReference type="CDD" id="cd01392">
    <property type="entry name" value="HTH_LacI"/>
    <property type="match status" value="1"/>
</dbReference>
<keyword evidence="1" id="KW-0805">Transcription regulation</keyword>
<dbReference type="CDD" id="cd06267">
    <property type="entry name" value="PBP1_LacI_sugar_binding-like"/>
    <property type="match status" value="1"/>
</dbReference>
<dbReference type="SMART" id="SM00354">
    <property type="entry name" value="HTH_LACI"/>
    <property type="match status" value="1"/>
</dbReference>
<dbReference type="InterPro" id="IPR010982">
    <property type="entry name" value="Lambda_DNA-bd_dom_sf"/>
</dbReference>
<dbReference type="PROSITE" id="PS50932">
    <property type="entry name" value="HTH_LACI_2"/>
    <property type="match status" value="1"/>
</dbReference>
<reference evidence="5 6" key="1">
    <citation type="submission" date="2016-10" db="EMBL/GenBank/DDBJ databases">
        <authorList>
            <person name="de Groot N.N."/>
        </authorList>
    </citation>
    <scope>NUCLEOTIDE SEQUENCE [LARGE SCALE GENOMIC DNA]</scope>
    <source>
        <strain evidence="5 6">CGMCC 4.6533</strain>
    </source>
</reference>
<protein>
    <submittedName>
        <fullName evidence="5">LacI family transcriptional regulator</fullName>
    </submittedName>
</protein>
<evidence type="ECO:0000256" key="1">
    <source>
        <dbReference type="ARBA" id="ARBA00023015"/>
    </source>
</evidence>
<evidence type="ECO:0000313" key="5">
    <source>
        <dbReference type="EMBL" id="SDM06825.1"/>
    </source>
</evidence>
<evidence type="ECO:0000256" key="3">
    <source>
        <dbReference type="ARBA" id="ARBA00023163"/>
    </source>
</evidence>
<accession>A0A1G9Q918</accession>
<evidence type="ECO:0000256" key="2">
    <source>
        <dbReference type="ARBA" id="ARBA00023125"/>
    </source>
</evidence>
<dbReference type="RefSeq" id="WP_090946057.1">
    <property type="nucleotide sequence ID" value="NZ_FNDJ01000035.1"/>
</dbReference>
<proteinExistence type="predicted"/>
<keyword evidence="6" id="KW-1185">Reference proteome</keyword>
<feature type="domain" description="HTH lacI-type" evidence="4">
    <location>
        <begin position="2"/>
        <end position="57"/>
    </location>
</feature>
<dbReference type="PANTHER" id="PTHR30146">
    <property type="entry name" value="LACI-RELATED TRANSCRIPTIONAL REPRESSOR"/>
    <property type="match status" value="1"/>
</dbReference>
<keyword evidence="2" id="KW-0238">DNA-binding</keyword>
<dbReference type="GO" id="GO:0000976">
    <property type="term" value="F:transcription cis-regulatory region binding"/>
    <property type="evidence" value="ECO:0007669"/>
    <property type="project" value="TreeGrafter"/>
</dbReference>
<dbReference type="InterPro" id="IPR028082">
    <property type="entry name" value="Peripla_BP_I"/>
</dbReference>